<keyword evidence="7" id="KW-0472">Membrane</keyword>
<dbReference type="RefSeq" id="WP_093987739.1">
    <property type="nucleotide sequence ID" value="NZ_FYDD01000002.1"/>
</dbReference>
<keyword evidence="10" id="KW-1185">Reference proteome</keyword>
<dbReference type="EC" id="3.4.21.89" evidence="4 7"/>
<dbReference type="GO" id="GO:0009003">
    <property type="term" value="F:signal peptidase activity"/>
    <property type="evidence" value="ECO:0007669"/>
    <property type="project" value="UniProtKB-EC"/>
</dbReference>
<evidence type="ECO:0000256" key="3">
    <source>
        <dbReference type="ARBA" id="ARBA00009370"/>
    </source>
</evidence>
<dbReference type="PROSITE" id="PS00761">
    <property type="entry name" value="SPASE_I_3"/>
    <property type="match status" value="1"/>
</dbReference>
<dbReference type="InterPro" id="IPR000223">
    <property type="entry name" value="Pept_S26A_signal_pept_1"/>
</dbReference>
<dbReference type="Proteomes" id="UP000632659">
    <property type="component" value="Unassembled WGS sequence"/>
</dbReference>
<dbReference type="SUPFAM" id="SSF51306">
    <property type="entry name" value="LexA/Signal peptidase"/>
    <property type="match status" value="1"/>
</dbReference>
<dbReference type="Pfam" id="PF10502">
    <property type="entry name" value="Peptidase_S26"/>
    <property type="match status" value="1"/>
</dbReference>
<dbReference type="OrthoDB" id="9802919at2"/>
<comment type="similarity">
    <text evidence="3 7">Belongs to the peptidase S26 family.</text>
</comment>
<dbReference type="PANTHER" id="PTHR43390:SF1">
    <property type="entry name" value="CHLOROPLAST PROCESSING PEPTIDASE"/>
    <property type="match status" value="1"/>
</dbReference>
<dbReference type="GO" id="GO:0004252">
    <property type="term" value="F:serine-type endopeptidase activity"/>
    <property type="evidence" value="ECO:0007669"/>
    <property type="project" value="InterPro"/>
</dbReference>
<keyword evidence="7" id="KW-1133">Transmembrane helix</keyword>
<dbReference type="CDD" id="cd06530">
    <property type="entry name" value="S26_SPase_I"/>
    <property type="match status" value="1"/>
</dbReference>
<dbReference type="InterPro" id="IPR036286">
    <property type="entry name" value="LexA/Signal_pep-like_sf"/>
</dbReference>
<evidence type="ECO:0000256" key="1">
    <source>
        <dbReference type="ARBA" id="ARBA00000677"/>
    </source>
</evidence>
<dbReference type="Gene3D" id="2.10.109.10">
    <property type="entry name" value="Umud Fragment, subunit A"/>
    <property type="match status" value="1"/>
</dbReference>
<dbReference type="InterPro" id="IPR019758">
    <property type="entry name" value="Pept_S26A_signal_pept_1_CS"/>
</dbReference>
<comment type="caution">
    <text evidence="9">The sequence shown here is derived from an EMBL/GenBank/DDBJ whole genome shotgun (WGS) entry which is preliminary data.</text>
</comment>
<dbReference type="NCBIfam" id="TIGR02227">
    <property type="entry name" value="sigpep_I_bact"/>
    <property type="match status" value="1"/>
</dbReference>
<proteinExistence type="inferred from homology"/>
<dbReference type="PANTHER" id="PTHR43390">
    <property type="entry name" value="SIGNAL PEPTIDASE I"/>
    <property type="match status" value="1"/>
</dbReference>
<evidence type="ECO:0000313" key="9">
    <source>
        <dbReference type="EMBL" id="MBC8611545.1"/>
    </source>
</evidence>
<dbReference type="GO" id="GO:0005886">
    <property type="term" value="C:plasma membrane"/>
    <property type="evidence" value="ECO:0007669"/>
    <property type="project" value="UniProtKB-SubCell"/>
</dbReference>
<evidence type="ECO:0000256" key="7">
    <source>
        <dbReference type="RuleBase" id="RU362042"/>
    </source>
</evidence>
<dbReference type="AlphaFoldDB" id="A0A8J6TXP7"/>
<feature type="domain" description="Peptidase S26" evidence="8">
    <location>
        <begin position="15"/>
        <end position="172"/>
    </location>
</feature>
<gene>
    <name evidence="9" type="primary">lepB</name>
    <name evidence="9" type="ORF">H8702_10600</name>
</gene>
<protein>
    <recommendedName>
        <fullName evidence="4 7">Signal peptidase I</fullName>
        <ecNumber evidence="4 7">3.4.21.89</ecNumber>
    </recommendedName>
</protein>
<dbReference type="EMBL" id="JACRTL010000006">
    <property type="protein sequence ID" value="MBC8611545.1"/>
    <property type="molecule type" value="Genomic_DNA"/>
</dbReference>
<accession>A0A8J6TXP7</accession>
<dbReference type="InterPro" id="IPR019533">
    <property type="entry name" value="Peptidase_S26"/>
</dbReference>
<dbReference type="PROSITE" id="PS00760">
    <property type="entry name" value="SPASE_I_2"/>
    <property type="match status" value="1"/>
</dbReference>
<feature type="active site" evidence="6">
    <location>
        <position position="45"/>
    </location>
</feature>
<evidence type="ECO:0000256" key="5">
    <source>
        <dbReference type="ARBA" id="ARBA00022801"/>
    </source>
</evidence>
<dbReference type="GO" id="GO:0006465">
    <property type="term" value="P:signal peptide processing"/>
    <property type="evidence" value="ECO:0007669"/>
    <property type="project" value="InterPro"/>
</dbReference>
<comment type="catalytic activity">
    <reaction evidence="1 7">
        <text>Cleavage of hydrophobic, N-terminal signal or leader sequences from secreted and periplasmic proteins.</text>
        <dbReference type="EC" id="3.4.21.89"/>
    </reaction>
</comment>
<evidence type="ECO:0000256" key="2">
    <source>
        <dbReference type="ARBA" id="ARBA00004401"/>
    </source>
</evidence>
<dbReference type="PRINTS" id="PR00727">
    <property type="entry name" value="LEADERPTASE"/>
</dbReference>
<keyword evidence="5 7" id="KW-0378">Hydrolase</keyword>
<feature type="active site" evidence="6">
    <location>
        <position position="83"/>
    </location>
</feature>
<keyword evidence="7" id="KW-0812">Transmembrane</keyword>
<dbReference type="InterPro" id="IPR019757">
    <property type="entry name" value="Pept_S26A_signal_pept_1_Lys-AS"/>
</dbReference>
<feature type="transmembrane region" description="Helical" evidence="7">
    <location>
        <begin position="20"/>
        <end position="41"/>
    </location>
</feature>
<evidence type="ECO:0000256" key="4">
    <source>
        <dbReference type="ARBA" id="ARBA00013208"/>
    </source>
</evidence>
<evidence type="ECO:0000256" key="6">
    <source>
        <dbReference type="PIRSR" id="PIRSR600223-1"/>
    </source>
</evidence>
<organism evidence="9 10">
    <name type="scientific">Massiliimalia timonensis</name>
    <dbReference type="NCBI Taxonomy" id="1987501"/>
    <lineage>
        <taxon>Bacteria</taxon>
        <taxon>Bacillati</taxon>
        <taxon>Bacillota</taxon>
        <taxon>Clostridia</taxon>
        <taxon>Eubacteriales</taxon>
        <taxon>Oscillospiraceae</taxon>
        <taxon>Massiliimalia</taxon>
    </lineage>
</organism>
<evidence type="ECO:0000259" key="8">
    <source>
        <dbReference type="Pfam" id="PF10502"/>
    </source>
</evidence>
<reference evidence="9" key="1">
    <citation type="submission" date="2020-08" db="EMBL/GenBank/DDBJ databases">
        <title>Genome public.</title>
        <authorList>
            <person name="Liu C."/>
            <person name="Sun Q."/>
        </authorList>
    </citation>
    <scope>NUCLEOTIDE SEQUENCE</scope>
    <source>
        <strain evidence="9">NSJ-15</strain>
    </source>
</reference>
<name>A0A8J6TXP7_9FIRM</name>
<keyword evidence="7" id="KW-0645">Protease</keyword>
<comment type="subcellular location">
    <subcellularLocation>
        <location evidence="2">Cell membrane</location>
        <topology evidence="2">Single-pass type II membrane protein</topology>
    </subcellularLocation>
    <subcellularLocation>
        <location evidence="7">Membrane</location>
        <topology evidence="7">Single-pass type II membrane protein</topology>
    </subcellularLocation>
</comment>
<sequence>MDETKKQTSWKQELIDWIESMMIALAVMIFLFIFVIGVVVVSGDSMKDTLHNGERLITSPVFYQADTGDIVVIHRKDDDPIIKRVIAVGGQTVDIDFETGTVTVDGTVLDEPYVSSLTPPYNGSRMISFPVTVPEGEYFVMGDNRGDSLDSRYQEVGLVEEEQIFGKVILRLYPFKLF</sequence>
<evidence type="ECO:0000313" key="10">
    <source>
        <dbReference type="Proteomes" id="UP000632659"/>
    </source>
</evidence>